<feature type="coiled-coil region" evidence="1">
    <location>
        <begin position="655"/>
        <end position="689"/>
    </location>
</feature>
<feature type="coiled-coil region" evidence="1">
    <location>
        <begin position="211"/>
        <end position="432"/>
    </location>
</feature>
<keyword evidence="3" id="KW-1185">Reference proteome</keyword>
<name>A0A1V9ZAZ9_ACHHY</name>
<sequence>MWNALFGSDEDASMDPATAAKVLYGAGEEPDAMTMLLGRLTTLLERLGEADHARKQWEEKARRLEDTNQKLTYELEYSTDAQMRERIKDLTAMNAALTSVKTTLEKEVETKEARVVEQETVVQELETKVELLGEDHAARLAELEKLVACKEETDREIQRLCRSLDQKVAEIASLSATMEATAREHELAMVTFQTTSESEMADLCAQQLLVHEEDQAKLAAASHDLAELRATVATLEADLASHTHTEAELRQHLAHAQAQCVAVTHELDAEKIKLADAQAKIHRLEMDHAAMKQLQSTWKEDAIRQLTEQVQGTQEELSRMMELNLELSERNVALEEELNGPNPALDHAQEHIQALEDELEAWRSTVARNDEVWTQSLAAERAAAQTNAAHVATLEAALQELEASLELETKTRDELEAQAAHWRQSLEDQQQQTNALAAARRADSDAHAAEVAALQEAVRAEQLAKDKEVLALHATLVQDNEQLRAQLAEAAARDAELADLRGIVAELQASQAAWHVREADLTAALNALRQEATGHVDAAAQLAAMQTHVSALEQAAAEKEAEVATLRQQIANTQAFVEECEETALDWERKHDAVTVELEAAAAQSRTLADAVTALEADKAATLVRMAALEGDVVGRDAQHADALAACTAEHESAVAELNCRLAEYTNTVARLQQQLAATESAATAAQEQADATAKAAADTLTLRDELFAAHEECERLRQAEKAAVAAKTAVETSGEAEKARLLAMLDQGKQAFSVLKAKHTQMLDEFRSVADEKAAWQARLEAAELSAEAESRQLRRELAAAQKMLSDVHASANLSSEQLEEHIRELQHQMHLRENKFESETEELLEEIASLNGQLTEMQVQNNVLSARSHRLARDLSQFMDLPPEDAVLIANPNTPNLWELLATGMEQLKSDLEVASTYASNLDQLDGAENLQDATFSNFSPSNVSQDVTFEALRPVGVQ</sequence>
<feature type="coiled-coil region" evidence="1">
    <location>
        <begin position="774"/>
        <end position="862"/>
    </location>
</feature>
<feature type="coiled-coil region" evidence="1">
    <location>
        <begin position="473"/>
        <end position="500"/>
    </location>
</feature>
<reference evidence="2 3" key="1">
    <citation type="journal article" date="2014" name="Genome Biol. Evol.">
        <title>The secreted proteins of Achlya hypogyna and Thraustotheca clavata identify the ancestral oomycete secretome and reveal gene acquisitions by horizontal gene transfer.</title>
        <authorList>
            <person name="Misner I."/>
            <person name="Blouin N."/>
            <person name="Leonard G."/>
            <person name="Richards T.A."/>
            <person name="Lane C.E."/>
        </authorList>
    </citation>
    <scope>NUCLEOTIDE SEQUENCE [LARGE SCALE GENOMIC DNA]</scope>
    <source>
        <strain evidence="2 3">ATCC 48635</strain>
    </source>
</reference>
<feature type="coiled-coil region" evidence="1">
    <location>
        <begin position="108"/>
        <end position="170"/>
    </location>
</feature>
<feature type="coiled-coil region" evidence="1">
    <location>
        <begin position="542"/>
        <end position="569"/>
    </location>
</feature>
<keyword evidence="1" id="KW-0175">Coiled coil</keyword>
<dbReference type="PANTHER" id="PTHR45615:SF66">
    <property type="entry name" value="CARD DOMAIN-CONTAINING PROTEIN"/>
    <property type="match status" value="1"/>
</dbReference>
<dbReference type="Proteomes" id="UP000243579">
    <property type="component" value="Unassembled WGS sequence"/>
</dbReference>
<protein>
    <submittedName>
        <fullName evidence="2">Uncharacterized protein</fullName>
    </submittedName>
</protein>
<evidence type="ECO:0000313" key="2">
    <source>
        <dbReference type="EMBL" id="OQR95097.1"/>
    </source>
</evidence>
<proteinExistence type="predicted"/>
<dbReference type="PANTHER" id="PTHR45615">
    <property type="entry name" value="MYOSIN HEAVY CHAIN, NON-MUSCLE"/>
    <property type="match status" value="1"/>
</dbReference>
<dbReference type="AlphaFoldDB" id="A0A1V9ZAZ9"/>
<dbReference type="STRING" id="1202772.A0A1V9ZAZ9"/>
<dbReference type="Gene3D" id="1.10.287.1490">
    <property type="match status" value="1"/>
</dbReference>
<evidence type="ECO:0000313" key="3">
    <source>
        <dbReference type="Proteomes" id="UP000243579"/>
    </source>
</evidence>
<gene>
    <name evidence="2" type="ORF">ACHHYP_00397</name>
</gene>
<dbReference type="OrthoDB" id="10255522at2759"/>
<dbReference type="EMBL" id="JNBR01000335">
    <property type="protein sequence ID" value="OQR95097.1"/>
    <property type="molecule type" value="Genomic_DNA"/>
</dbReference>
<evidence type="ECO:0000256" key="1">
    <source>
        <dbReference type="SAM" id="Coils"/>
    </source>
</evidence>
<comment type="caution">
    <text evidence="2">The sequence shown here is derived from an EMBL/GenBank/DDBJ whole genome shotgun (WGS) entry which is preliminary data.</text>
</comment>
<accession>A0A1V9ZAZ9</accession>
<organism evidence="2 3">
    <name type="scientific">Achlya hypogyna</name>
    <name type="common">Oomycete</name>
    <name type="synonym">Protoachlya hypogyna</name>
    <dbReference type="NCBI Taxonomy" id="1202772"/>
    <lineage>
        <taxon>Eukaryota</taxon>
        <taxon>Sar</taxon>
        <taxon>Stramenopiles</taxon>
        <taxon>Oomycota</taxon>
        <taxon>Saprolegniomycetes</taxon>
        <taxon>Saprolegniales</taxon>
        <taxon>Achlyaceae</taxon>
        <taxon>Achlya</taxon>
    </lineage>
</organism>
<feature type="coiled-coil region" evidence="1">
    <location>
        <begin position="47"/>
        <end position="74"/>
    </location>
</feature>